<evidence type="ECO:0000256" key="8">
    <source>
        <dbReference type="ARBA" id="ARBA00022967"/>
    </source>
</evidence>
<dbReference type="GO" id="GO:0015833">
    <property type="term" value="P:peptide transport"/>
    <property type="evidence" value="ECO:0007669"/>
    <property type="project" value="InterPro"/>
</dbReference>
<evidence type="ECO:0000256" key="2">
    <source>
        <dbReference type="ARBA" id="ARBA00005417"/>
    </source>
</evidence>
<comment type="subcellular location">
    <subcellularLocation>
        <location evidence="1">Cell inner membrane</location>
        <topology evidence="1">Peripheral membrane protein</topology>
    </subcellularLocation>
</comment>
<dbReference type="SUPFAM" id="SSF52540">
    <property type="entry name" value="P-loop containing nucleoside triphosphate hydrolases"/>
    <property type="match status" value="1"/>
</dbReference>
<dbReference type="Proteomes" id="UP000245362">
    <property type="component" value="Unassembled WGS sequence"/>
</dbReference>
<keyword evidence="7 11" id="KW-0067">ATP-binding</keyword>
<comment type="caution">
    <text evidence="11">The sequence shown here is derived from an EMBL/GenBank/DDBJ whole genome shotgun (WGS) entry which is preliminary data.</text>
</comment>
<dbReference type="GO" id="GO:0016887">
    <property type="term" value="F:ATP hydrolysis activity"/>
    <property type="evidence" value="ECO:0007669"/>
    <property type="project" value="InterPro"/>
</dbReference>
<sequence>MSNKHPEAYHPDPLIQIRDLSVDYITDHGDFRAVKSVSFDIGKGEIFGLAGESGCGKSTIAFAINRLHKPPAYISEGSIIFDGKDLLTLSDKELGVMRWSEIAMVFQSAMNSLNPVITVEEQFADVLRHHRGMSDEQARDRAEKLLDLVNIPRERLKEYPHQFSGGMRQRLVIAIALSLNPQLIIMDEPTTALDVVVQREILQQIYQLREEFGFSVLFITHDLALMSQLCDRIAVMRFGDIVEVNKAYQIRNHPQHPYTQKLWASFPNIHESQHGKTTDTTQEETA</sequence>
<protein>
    <submittedName>
        <fullName evidence="11">Sugar ABC transporter ATP-binding protein</fullName>
    </submittedName>
</protein>
<dbReference type="InterPro" id="IPR013563">
    <property type="entry name" value="Oligopep_ABC_C"/>
</dbReference>
<name>A0A2U3B775_9VIBR</name>
<dbReference type="FunFam" id="3.40.50.300:FF:000016">
    <property type="entry name" value="Oligopeptide ABC transporter ATP-binding component"/>
    <property type="match status" value="1"/>
</dbReference>
<evidence type="ECO:0000256" key="5">
    <source>
        <dbReference type="ARBA" id="ARBA00022519"/>
    </source>
</evidence>
<evidence type="ECO:0000256" key="1">
    <source>
        <dbReference type="ARBA" id="ARBA00004417"/>
    </source>
</evidence>
<comment type="similarity">
    <text evidence="2">Belongs to the ABC transporter superfamily.</text>
</comment>
<dbReference type="AlphaFoldDB" id="A0A2U3B775"/>
<dbReference type="PANTHER" id="PTHR43297">
    <property type="entry name" value="OLIGOPEPTIDE TRANSPORT ATP-BINDING PROTEIN APPD"/>
    <property type="match status" value="1"/>
</dbReference>
<dbReference type="InterPro" id="IPR027417">
    <property type="entry name" value="P-loop_NTPase"/>
</dbReference>
<dbReference type="PROSITE" id="PS50893">
    <property type="entry name" value="ABC_TRANSPORTER_2"/>
    <property type="match status" value="1"/>
</dbReference>
<accession>A0A2U3B775</accession>
<dbReference type="SMART" id="SM00382">
    <property type="entry name" value="AAA"/>
    <property type="match status" value="1"/>
</dbReference>
<keyword evidence="6" id="KW-0547">Nucleotide-binding</keyword>
<evidence type="ECO:0000313" key="11">
    <source>
        <dbReference type="EMBL" id="PWI32637.1"/>
    </source>
</evidence>
<dbReference type="Pfam" id="PF08352">
    <property type="entry name" value="oligo_HPY"/>
    <property type="match status" value="1"/>
</dbReference>
<keyword evidence="3" id="KW-0813">Transport</keyword>
<organism evidence="11 12">
    <name type="scientific">Vibrio albus</name>
    <dbReference type="NCBI Taxonomy" id="2200953"/>
    <lineage>
        <taxon>Bacteria</taxon>
        <taxon>Pseudomonadati</taxon>
        <taxon>Pseudomonadota</taxon>
        <taxon>Gammaproteobacteria</taxon>
        <taxon>Vibrionales</taxon>
        <taxon>Vibrionaceae</taxon>
        <taxon>Vibrio</taxon>
    </lineage>
</organism>
<evidence type="ECO:0000256" key="3">
    <source>
        <dbReference type="ARBA" id="ARBA00022448"/>
    </source>
</evidence>
<feature type="domain" description="ABC transporter" evidence="10">
    <location>
        <begin position="15"/>
        <end position="263"/>
    </location>
</feature>
<gene>
    <name evidence="11" type="ORF">DI392_14565</name>
</gene>
<keyword evidence="5" id="KW-0997">Cell inner membrane</keyword>
<proteinExistence type="inferred from homology"/>
<dbReference type="EMBL" id="QFWT01000008">
    <property type="protein sequence ID" value="PWI32637.1"/>
    <property type="molecule type" value="Genomic_DNA"/>
</dbReference>
<evidence type="ECO:0000256" key="6">
    <source>
        <dbReference type="ARBA" id="ARBA00022741"/>
    </source>
</evidence>
<dbReference type="GO" id="GO:0055085">
    <property type="term" value="P:transmembrane transport"/>
    <property type="evidence" value="ECO:0007669"/>
    <property type="project" value="UniProtKB-ARBA"/>
</dbReference>
<keyword evidence="9" id="KW-0472">Membrane</keyword>
<evidence type="ECO:0000256" key="7">
    <source>
        <dbReference type="ARBA" id="ARBA00022840"/>
    </source>
</evidence>
<dbReference type="InterPro" id="IPR003439">
    <property type="entry name" value="ABC_transporter-like_ATP-bd"/>
</dbReference>
<dbReference type="CDD" id="cd03257">
    <property type="entry name" value="ABC_NikE_OppD_transporters"/>
    <property type="match status" value="1"/>
</dbReference>
<dbReference type="InterPro" id="IPR003593">
    <property type="entry name" value="AAA+_ATPase"/>
</dbReference>
<evidence type="ECO:0000256" key="4">
    <source>
        <dbReference type="ARBA" id="ARBA00022475"/>
    </source>
</evidence>
<dbReference type="InterPro" id="IPR017871">
    <property type="entry name" value="ABC_transporter-like_CS"/>
</dbReference>
<keyword evidence="4" id="KW-1003">Cell membrane</keyword>
<dbReference type="PANTHER" id="PTHR43297:SF14">
    <property type="entry name" value="ATPASE AAA-TYPE CORE DOMAIN-CONTAINING PROTEIN"/>
    <property type="match status" value="1"/>
</dbReference>
<dbReference type="InterPro" id="IPR050388">
    <property type="entry name" value="ABC_Ni/Peptide_Import"/>
</dbReference>
<evidence type="ECO:0000256" key="9">
    <source>
        <dbReference type="ARBA" id="ARBA00023136"/>
    </source>
</evidence>
<dbReference type="OrthoDB" id="9784450at2"/>
<dbReference type="PROSITE" id="PS00211">
    <property type="entry name" value="ABC_TRANSPORTER_1"/>
    <property type="match status" value="1"/>
</dbReference>
<keyword evidence="8" id="KW-1278">Translocase</keyword>
<evidence type="ECO:0000313" key="12">
    <source>
        <dbReference type="Proteomes" id="UP000245362"/>
    </source>
</evidence>
<dbReference type="Gene3D" id="3.40.50.300">
    <property type="entry name" value="P-loop containing nucleotide triphosphate hydrolases"/>
    <property type="match status" value="1"/>
</dbReference>
<evidence type="ECO:0000259" key="10">
    <source>
        <dbReference type="PROSITE" id="PS50893"/>
    </source>
</evidence>
<reference evidence="11 12" key="1">
    <citation type="submission" date="2018-05" db="EMBL/GenBank/DDBJ databases">
        <title>Vibrio limimaris sp. nov., isolated from marine sediment.</title>
        <authorList>
            <person name="Li C.-M."/>
        </authorList>
    </citation>
    <scope>NUCLEOTIDE SEQUENCE [LARGE SCALE GENOMIC DNA]</scope>
    <source>
        <strain evidence="11 12">E4404</strain>
    </source>
</reference>
<keyword evidence="12" id="KW-1185">Reference proteome</keyword>
<dbReference type="RefSeq" id="WP_109320423.1">
    <property type="nucleotide sequence ID" value="NZ_QFWT01000008.1"/>
</dbReference>
<dbReference type="Pfam" id="PF00005">
    <property type="entry name" value="ABC_tran"/>
    <property type="match status" value="1"/>
</dbReference>
<dbReference type="GO" id="GO:0005886">
    <property type="term" value="C:plasma membrane"/>
    <property type="evidence" value="ECO:0007669"/>
    <property type="project" value="UniProtKB-SubCell"/>
</dbReference>
<dbReference type="GO" id="GO:0005524">
    <property type="term" value="F:ATP binding"/>
    <property type="evidence" value="ECO:0007669"/>
    <property type="project" value="UniProtKB-KW"/>
</dbReference>